<dbReference type="EMBL" id="CP022530">
    <property type="protein sequence ID" value="ASP38647.1"/>
    <property type="molecule type" value="Genomic_DNA"/>
</dbReference>
<gene>
    <name evidence="6" type="ORF">CHH28_08135</name>
</gene>
<evidence type="ECO:0000313" key="7">
    <source>
        <dbReference type="Proteomes" id="UP000202440"/>
    </source>
</evidence>
<dbReference type="InterPro" id="IPR002821">
    <property type="entry name" value="Hydantoinase_A"/>
</dbReference>
<organism evidence="6 7">
    <name type="scientific">Bacterioplanes sanyensis</name>
    <dbReference type="NCBI Taxonomy" id="1249553"/>
    <lineage>
        <taxon>Bacteria</taxon>
        <taxon>Pseudomonadati</taxon>
        <taxon>Pseudomonadota</taxon>
        <taxon>Gammaproteobacteria</taxon>
        <taxon>Oceanospirillales</taxon>
        <taxon>Oceanospirillaceae</taxon>
        <taxon>Bacterioplanes</taxon>
    </lineage>
</organism>
<dbReference type="GO" id="GO:0017168">
    <property type="term" value="F:5-oxoprolinase (ATP-hydrolyzing) activity"/>
    <property type="evidence" value="ECO:0007669"/>
    <property type="project" value="TreeGrafter"/>
</dbReference>
<dbReference type="PANTHER" id="PTHR11365">
    <property type="entry name" value="5-OXOPROLINASE RELATED"/>
    <property type="match status" value="1"/>
</dbReference>
<evidence type="ECO:0000256" key="2">
    <source>
        <dbReference type="SAM" id="MobiDB-lite"/>
    </source>
</evidence>
<dbReference type="InterPro" id="IPR008040">
    <property type="entry name" value="Hydant_A_N"/>
</dbReference>
<name>A0A222FHV9_9GAMM</name>
<dbReference type="InterPro" id="IPR003692">
    <property type="entry name" value="Hydantoinase_B"/>
</dbReference>
<evidence type="ECO:0000259" key="3">
    <source>
        <dbReference type="Pfam" id="PF01968"/>
    </source>
</evidence>
<evidence type="ECO:0000313" key="6">
    <source>
        <dbReference type="EMBL" id="ASP38647.1"/>
    </source>
</evidence>
<evidence type="ECO:0000259" key="4">
    <source>
        <dbReference type="Pfam" id="PF02538"/>
    </source>
</evidence>
<dbReference type="Pfam" id="PF05378">
    <property type="entry name" value="Hydant_A_N"/>
    <property type="match status" value="1"/>
</dbReference>
<dbReference type="AlphaFoldDB" id="A0A222FHV9"/>
<dbReference type="GO" id="GO:0005829">
    <property type="term" value="C:cytosol"/>
    <property type="evidence" value="ECO:0007669"/>
    <property type="project" value="TreeGrafter"/>
</dbReference>
<accession>A0A222FHV9</accession>
<dbReference type="Pfam" id="PF02538">
    <property type="entry name" value="Hydantoinase_B"/>
    <property type="match status" value="1"/>
</dbReference>
<comment type="similarity">
    <text evidence="1">Belongs to the oxoprolinase family.</text>
</comment>
<dbReference type="KEGG" id="bsan:CHH28_08135"/>
<dbReference type="InterPro" id="IPR045079">
    <property type="entry name" value="Oxoprolinase-like"/>
</dbReference>
<feature type="domain" description="Hydantoinase B/oxoprolinase" evidence="4">
    <location>
        <begin position="709"/>
        <end position="1219"/>
    </location>
</feature>
<feature type="compositionally biased region" description="Low complexity" evidence="2">
    <location>
        <begin position="689"/>
        <end position="705"/>
    </location>
</feature>
<feature type="domain" description="Hydantoinase A/oxoprolinase" evidence="3">
    <location>
        <begin position="213"/>
        <end position="499"/>
    </location>
</feature>
<dbReference type="PANTHER" id="PTHR11365:SF23">
    <property type="entry name" value="HYPOTHETICAL 5-OXOPROLINASE (EUROFUNG)-RELATED"/>
    <property type="match status" value="1"/>
</dbReference>
<dbReference type="Proteomes" id="UP000202440">
    <property type="component" value="Chromosome"/>
</dbReference>
<protein>
    <submittedName>
        <fullName evidence="6">5-oxoprolinase</fullName>
    </submittedName>
</protein>
<dbReference type="Pfam" id="PF01968">
    <property type="entry name" value="Hydantoinase_A"/>
    <property type="match status" value="1"/>
</dbReference>
<sequence length="1219" mass="132300">MSDFSFTAAIGNDPGWRFWIDRGGTFTDLVALTPAGQLVTHKLLSHNPQHYPDAAVEGMRQLQLAHADQPSDILEVRMGTTVATNALLERQGQATVLFASRGLRDQLQIGYQARPDIFALHTPQPQPLYEQVYEAPERVLADGTVELALDEEACWLQLQEAYDRGFRAIAIALMHAYKFPQHERQLGKLAQRIGFQQISLSHEVSPLIKLVSRGSTTVADAYLSPVLKRYVEQVRQAMPQVDLQFMQSNGGLTLPDHFAGKDAVLSGPAGGVVGMAKTAARDGFHQVIGFDMGGTSTDVSHYAGELERDSETQVAGVRLRAPMMKVHTVAAGGGSIVHYSDGRLQVGPESAGAYPGPACYRNGGPLTITDCNLLLGRLQAAHFPAIFGPQQNLPLDLDGVRQQFERLAQQVSASSGRRYSAEQLAQDFLTVAIDNMAAAIRAISVQRGYDLDSYVLNAFGGAGAQHACRVADNLGIDQVYLHPLAGVLSAYGIGVAEPRWLAEKSVDGALAQLQSSAIEQQGFAPLWQQYLQQLGAQDDADTTRRVYLRYDGADTPLLVDFADAQTMQQQFEAQHRQLYGFITPQRAILLDAVQLECVVNKVAALELPEVPAITKNMSSDKVSIYQDSDWQSVDVLARTQLAAGQTMDGPLLITDSTSTIVVDPGWQLQVLDSGALLLSQQPTNQPKAQQTARQQTQQHTQQQGTTERDPLRLELFNHMFMAVAEQMGWVLEQTASSVNIKERLDFSCALFDRHGNLVANAPHIPVHLGSMGDSIRVVMAEHSDMRPGDAFVLNTPYNGGTHLPDITVVKPVFTSGSQPAFFVAARGHHADIGGISPGSMPATSTHIEQEGVMLDNLVLMREGELQESDIRQALASGRYPARNPEQNLADLAAQLAACEKGAQELQRLCQQYGEAVVQAYMGYVQDNAEETVREALKQLPSGQFQCQMDDGSQIAVNIDVDQTLGQALIDFIGSGYRPEQLQHPGNFNAPTSVVHAAVLYCFRVLVDKAIPLNAGFLRPLNIQVPPDSMVAPQYPAAVVSGNVETAQYLVDCLMGAMNLMAASQGTNNNFTFGDQQYQYYETVAGGTGASAQGDGVDAMHAHMTNSRLTDPEVLEQRFPVVLDWFHIRRLSGGDGQHCGGCGVERHLRFLQPMQANIISGRRQVAAHGLQQGLAGKVGHNFVLRRGGTLQRLPGCASVELQAGDTFCLHTPGGGGYGEP</sequence>
<evidence type="ECO:0000256" key="1">
    <source>
        <dbReference type="ARBA" id="ARBA00010403"/>
    </source>
</evidence>
<dbReference type="GO" id="GO:0006749">
    <property type="term" value="P:glutathione metabolic process"/>
    <property type="evidence" value="ECO:0007669"/>
    <property type="project" value="TreeGrafter"/>
</dbReference>
<proteinExistence type="inferred from homology"/>
<dbReference type="OrthoDB" id="9768323at2"/>
<evidence type="ECO:0000259" key="5">
    <source>
        <dbReference type="Pfam" id="PF05378"/>
    </source>
</evidence>
<feature type="domain" description="Hydantoinase/oxoprolinase N-terminal" evidence="5">
    <location>
        <begin position="17"/>
        <end position="193"/>
    </location>
</feature>
<dbReference type="RefSeq" id="WP_094059835.1">
    <property type="nucleotide sequence ID" value="NZ_CP022530.1"/>
</dbReference>
<feature type="region of interest" description="Disordered" evidence="2">
    <location>
        <begin position="682"/>
        <end position="708"/>
    </location>
</feature>
<keyword evidence="7" id="KW-1185">Reference proteome</keyword>
<reference evidence="6 7" key="1">
    <citation type="submission" date="2017-07" db="EMBL/GenBank/DDBJ databases">
        <title>Annotated genome sequence of Bacterioplanes sanyensis isolated from Red Sea.</title>
        <authorList>
            <person name="Rehman Z.U."/>
        </authorList>
    </citation>
    <scope>NUCLEOTIDE SEQUENCE [LARGE SCALE GENOMIC DNA]</scope>
    <source>
        <strain evidence="6 7">NV9</strain>
    </source>
</reference>